<feature type="domain" description="PIN" evidence="1">
    <location>
        <begin position="9"/>
        <end position="82"/>
    </location>
</feature>
<dbReference type="EMBL" id="FULE01000067">
    <property type="protein sequence ID" value="SJN59879.1"/>
    <property type="molecule type" value="Genomic_DNA"/>
</dbReference>
<evidence type="ECO:0000313" key="3">
    <source>
        <dbReference type="Proteomes" id="UP000188276"/>
    </source>
</evidence>
<name>A0A1R4LU05_VIBR1</name>
<dbReference type="STRING" id="1123498.VR7878_03778"/>
<organism evidence="2 3">
    <name type="scientific">Vibrio ruber (strain DSM 16370 / JCM 11486 / BCRC 17186 / CECT 7878 / LMG 23124 / VR1)</name>
    <dbReference type="NCBI Taxonomy" id="1123498"/>
    <lineage>
        <taxon>Bacteria</taxon>
        <taxon>Pseudomonadati</taxon>
        <taxon>Pseudomonadota</taxon>
        <taxon>Gammaproteobacteria</taxon>
        <taxon>Vibrionales</taxon>
        <taxon>Vibrionaceae</taxon>
        <taxon>Vibrio</taxon>
    </lineage>
</organism>
<dbReference type="InterPro" id="IPR002716">
    <property type="entry name" value="PIN_dom"/>
</dbReference>
<proteinExistence type="predicted"/>
<keyword evidence="3" id="KW-1185">Reference proteome</keyword>
<dbReference type="Pfam" id="PF13638">
    <property type="entry name" value="PIN_4"/>
    <property type="match status" value="1"/>
</dbReference>
<evidence type="ECO:0000259" key="1">
    <source>
        <dbReference type="Pfam" id="PF13638"/>
    </source>
</evidence>
<reference evidence="3" key="1">
    <citation type="submission" date="2017-02" db="EMBL/GenBank/DDBJ databases">
        <authorList>
            <person name="Rodrigo-Torres L."/>
            <person name="Arahal R.D."/>
            <person name="Lucena T."/>
        </authorList>
    </citation>
    <scope>NUCLEOTIDE SEQUENCE [LARGE SCALE GENOMIC DNA]</scope>
    <source>
        <strain evidence="3">CECT 7878</strain>
    </source>
</reference>
<dbReference type="Proteomes" id="UP000188276">
    <property type="component" value="Unassembled WGS sequence"/>
</dbReference>
<dbReference type="OrthoDB" id="9766527at2"/>
<accession>A0A1R4LU05</accession>
<dbReference type="AlphaFoldDB" id="A0A1R4LU05"/>
<protein>
    <recommendedName>
        <fullName evidence="1">PIN domain-containing protein</fullName>
    </recommendedName>
</protein>
<sequence>MGDTDRKQFVSDTDIFRHEPLTISPFQQHDLVIPMTVPEKSPRIHHNPRDTARHCRATIRALNYRSPNRQHMRTIQLLNTQCLFSTSRD</sequence>
<gene>
    <name evidence="2" type="ORF">VR7878_03778</name>
</gene>
<evidence type="ECO:0000313" key="2">
    <source>
        <dbReference type="EMBL" id="SJN59879.1"/>
    </source>
</evidence>